<organism evidence="2 3">
    <name type="scientific">Bacillus coahuilensis p1.1.43</name>
    <dbReference type="NCBI Taxonomy" id="1150625"/>
    <lineage>
        <taxon>Bacteria</taxon>
        <taxon>Bacillati</taxon>
        <taxon>Bacillota</taxon>
        <taxon>Bacilli</taxon>
        <taxon>Bacillales</taxon>
        <taxon>Bacillaceae</taxon>
        <taxon>Bacillus</taxon>
    </lineage>
</organism>
<protein>
    <submittedName>
        <fullName evidence="2">Uncharacterized protein</fullName>
    </submittedName>
</protein>
<keyword evidence="1" id="KW-1133">Transmembrane helix</keyword>
<evidence type="ECO:0000256" key="1">
    <source>
        <dbReference type="SAM" id="Phobius"/>
    </source>
</evidence>
<gene>
    <name evidence="2" type="ORF">Q75_11555</name>
</gene>
<dbReference type="AlphaFoldDB" id="A0A147K6P1"/>
<comment type="caution">
    <text evidence="2">The sequence shown here is derived from an EMBL/GenBank/DDBJ whole genome shotgun (WGS) entry which is preliminary data.</text>
</comment>
<dbReference type="EMBL" id="LDYG01000034">
    <property type="protein sequence ID" value="KUP05602.1"/>
    <property type="molecule type" value="Genomic_DNA"/>
</dbReference>
<evidence type="ECO:0000313" key="3">
    <source>
        <dbReference type="Proteomes" id="UP000074108"/>
    </source>
</evidence>
<dbReference type="STRING" id="1150625.Q75_11555"/>
<name>A0A147K6P1_9BACI</name>
<dbReference type="Proteomes" id="UP000074108">
    <property type="component" value="Unassembled WGS sequence"/>
</dbReference>
<dbReference type="PATRIC" id="fig|1150625.3.peg.2457"/>
<feature type="transmembrane region" description="Helical" evidence="1">
    <location>
        <begin position="31"/>
        <end position="54"/>
    </location>
</feature>
<proteinExistence type="predicted"/>
<reference evidence="2 3" key="1">
    <citation type="journal article" date="2016" name="Front. Microbiol.">
        <title>Microevolution Analysis of Bacillus coahuilensis Unveils Differences in Phosphorus Acquisition Strategies and Their Regulation.</title>
        <authorList>
            <person name="Gomez-Lunar Z."/>
            <person name="Hernandez-Gonzalez I."/>
            <person name="Rodriguez-Torres M.D."/>
            <person name="Souza V."/>
            <person name="Olmedo-Alvarez G."/>
        </authorList>
    </citation>
    <scope>NUCLEOTIDE SEQUENCE [LARGE SCALE GENOMIC DNA]</scope>
    <source>
        <strain evidence="3">p1.1.43</strain>
    </source>
</reference>
<keyword evidence="1" id="KW-0812">Transmembrane</keyword>
<keyword evidence="3" id="KW-1185">Reference proteome</keyword>
<keyword evidence="1" id="KW-0472">Membrane</keyword>
<evidence type="ECO:0000313" key="2">
    <source>
        <dbReference type="EMBL" id="KUP05602.1"/>
    </source>
</evidence>
<sequence>MQRYLLVFLLACLLLYFAVPRLSVTFDHISGIYALCWLMLAIFVIAGNLSALLFPKNRKRYDTRAKKAVRRVRG</sequence>
<accession>A0A147K6P1</accession>